<dbReference type="AlphaFoldDB" id="A0A8K0WLI0"/>
<dbReference type="InterPro" id="IPR002347">
    <property type="entry name" value="SDR_fam"/>
</dbReference>
<proteinExistence type="predicted"/>
<evidence type="ECO:0008006" key="3">
    <source>
        <dbReference type="Google" id="ProtNLM"/>
    </source>
</evidence>
<gene>
    <name evidence="1" type="ORF">B0I35DRAFT_445051</name>
</gene>
<comment type="caution">
    <text evidence="1">The sequence shown here is derived from an EMBL/GenBank/DDBJ whole genome shotgun (WGS) entry which is preliminary data.</text>
</comment>
<keyword evidence="2" id="KW-1185">Reference proteome</keyword>
<dbReference type="PANTHER" id="PTHR43431:SF7">
    <property type="entry name" value="OXIDOREDUCTASE, SHORT CHAIN DEHYDROGENASE_REDUCTASE FAMILY (AFU_ORTHOLOGUE AFUA_5G14000)"/>
    <property type="match status" value="1"/>
</dbReference>
<dbReference type="Proteomes" id="UP000813444">
    <property type="component" value="Unassembled WGS sequence"/>
</dbReference>
<reference evidence="1" key="1">
    <citation type="journal article" date="2021" name="Nat. Commun.">
        <title>Genetic determinants of endophytism in the Arabidopsis root mycobiome.</title>
        <authorList>
            <person name="Mesny F."/>
            <person name="Miyauchi S."/>
            <person name="Thiergart T."/>
            <person name="Pickel B."/>
            <person name="Atanasova L."/>
            <person name="Karlsson M."/>
            <person name="Huettel B."/>
            <person name="Barry K.W."/>
            <person name="Haridas S."/>
            <person name="Chen C."/>
            <person name="Bauer D."/>
            <person name="Andreopoulos W."/>
            <person name="Pangilinan J."/>
            <person name="LaButti K."/>
            <person name="Riley R."/>
            <person name="Lipzen A."/>
            <person name="Clum A."/>
            <person name="Drula E."/>
            <person name="Henrissat B."/>
            <person name="Kohler A."/>
            <person name="Grigoriev I.V."/>
            <person name="Martin F.M."/>
            <person name="Hacquard S."/>
        </authorList>
    </citation>
    <scope>NUCLEOTIDE SEQUENCE</scope>
    <source>
        <strain evidence="1">MPI-CAGE-CH-0235</strain>
    </source>
</reference>
<dbReference type="PANTHER" id="PTHR43431">
    <property type="entry name" value="OXIDOREDUCTASE, SHORT CHAIN DEHYDROGENASE/REDUCTASE FAMILY (AFU_ORTHOLOGUE AFUA_5G14000)"/>
    <property type="match status" value="1"/>
</dbReference>
<name>A0A8K0WLI0_9HYPO</name>
<evidence type="ECO:0000313" key="2">
    <source>
        <dbReference type="Proteomes" id="UP000813444"/>
    </source>
</evidence>
<dbReference type="Pfam" id="PF00106">
    <property type="entry name" value="adh_short"/>
    <property type="match status" value="1"/>
</dbReference>
<sequence length="247" mass="26815">MPVKPFAVIAGVGSGTGSFLARRFAKAYPVALLARNPESYEALVKEINSDGGKAIGISTDVSNEESVKSAFKTIAQAYDDVPCAAAIYNASGGFVRKPFLETQVEDLEKGWEVTVKGALFFSQATLPLMLRHAEDQSAEHPPTIIFTGATASIKANAQMATFAGPKWALRAMSTSLAKEFAPKGVHVVHAIIDGVIDIPKSQEMLKDISMEARLGPEDIAKTYWNLHTQGRRGFTNEVDIRPMMEKW</sequence>
<evidence type="ECO:0000313" key="1">
    <source>
        <dbReference type="EMBL" id="KAH7304570.1"/>
    </source>
</evidence>
<organism evidence="1 2">
    <name type="scientific">Stachybotrys elegans</name>
    <dbReference type="NCBI Taxonomy" id="80388"/>
    <lineage>
        <taxon>Eukaryota</taxon>
        <taxon>Fungi</taxon>
        <taxon>Dikarya</taxon>
        <taxon>Ascomycota</taxon>
        <taxon>Pezizomycotina</taxon>
        <taxon>Sordariomycetes</taxon>
        <taxon>Hypocreomycetidae</taxon>
        <taxon>Hypocreales</taxon>
        <taxon>Stachybotryaceae</taxon>
        <taxon>Stachybotrys</taxon>
    </lineage>
</organism>
<dbReference type="SUPFAM" id="SSF51735">
    <property type="entry name" value="NAD(P)-binding Rossmann-fold domains"/>
    <property type="match status" value="1"/>
</dbReference>
<dbReference type="OrthoDB" id="5399006at2759"/>
<accession>A0A8K0WLI0</accession>
<protein>
    <recommendedName>
        <fullName evidence="3">NAD(P)-binding protein</fullName>
    </recommendedName>
</protein>
<dbReference type="EMBL" id="JAGPNK010000022">
    <property type="protein sequence ID" value="KAH7304570.1"/>
    <property type="molecule type" value="Genomic_DNA"/>
</dbReference>
<dbReference type="Gene3D" id="3.40.50.720">
    <property type="entry name" value="NAD(P)-binding Rossmann-like Domain"/>
    <property type="match status" value="1"/>
</dbReference>
<dbReference type="InterPro" id="IPR036291">
    <property type="entry name" value="NAD(P)-bd_dom_sf"/>
</dbReference>